<protein>
    <submittedName>
        <fullName evidence="2">Uncharacterized protein</fullName>
    </submittedName>
</protein>
<feature type="transmembrane region" description="Helical" evidence="1">
    <location>
        <begin position="620"/>
        <end position="637"/>
    </location>
</feature>
<name>A0A813G472_POLGL</name>
<evidence type="ECO:0000313" key="3">
    <source>
        <dbReference type="Proteomes" id="UP000654075"/>
    </source>
</evidence>
<dbReference type="Pfam" id="PF01344">
    <property type="entry name" value="Kelch_1"/>
    <property type="match status" value="1"/>
</dbReference>
<evidence type="ECO:0000256" key="1">
    <source>
        <dbReference type="SAM" id="Phobius"/>
    </source>
</evidence>
<dbReference type="AlphaFoldDB" id="A0A813G472"/>
<proteinExistence type="predicted"/>
<dbReference type="Gene3D" id="2.120.10.80">
    <property type="entry name" value="Kelch-type beta propeller"/>
    <property type="match status" value="1"/>
</dbReference>
<dbReference type="SUPFAM" id="SSF117281">
    <property type="entry name" value="Kelch motif"/>
    <property type="match status" value="1"/>
</dbReference>
<organism evidence="2 3">
    <name type="scientific">Polarella glacialis</name>
    <name type="common">Dinoflagellate</name>
    <dbReference type="NCBI Taxonomy" id="89957"/>
    <lineage>
        <taxon>Eukaryota</taxon>
        <taxon>Sar</taxon>
        <taxon>Alveolata</taxon>
        <taxon>Dinophyceae</taxon>
        <taxon>Suessiales</taxon>
        <taxon>Suessiaceae</taxon>
        <taxon>Polarella</taxon>
    </lineage>
</organism>
<keyword evidence="3" id="KW-1185">Reference proteome</keyword>
<keyword evidence="1" id="KW-0472">Membrane</keyword>
<dbReference type="OrthoDB" id="410844at2759"/>
<keyword evidence="1" id="KW-1133">Transmembrane helix</keyword>
<feature type="transmembrane region" description="Helical" evidence="1">
    <location>
        <begin position="694"/>
        <end position="712"/>
    </location>
</feature>
<feature type="transmembrane region" description="Helical" evidence="1">
    <location>
        <begin position="591"/>
        <end position="613"/>
    </location>
</feature>
<dbReference type="Proteomes" id="UP000654075">
    <property type="component" value="Unassembled WGS sequence"/>
</dbReference>
<evidence type="ECO:0000313" key="2">
    <source>
        <dbReference type="EMBL" id="CAE8619675.1"/>
    </source>
</evidence>
<reference evidence="2" key="1">
    <citation type="submission" date="2021-02" db="EMBL/GenBank/DDBJ databases">
        <authorList>
            <person name="Dougan E. K."/>
            <person name="Rhodes N."/>
            <person name="Thang M."/>
            <person name="Chan C."/>
        </authorList>
    </citation>
    <scope>NUCLEOTIDE SEQUENCE</scope>
</reference>
<dbReference type="EMBL" id="CAJNNV010027200">
    <property type="protein sequence ID" value="CAE8619675.1"/>
    <property type="molecule type" value="Genomic_DNA"/>
</dbReference>
<comment type="caution">
    <text evidence="2">The sequence shown here is derived from an EMBL/GenBank/DDBJ whole genome shotgun (WGS) entry which is preliminary data.</text>
</comment>
<dbReference type="InterPro" id="IPR006652">
    <property type="entry name" value="Kelch_1"/>
</dbReference>
<sequence length="778" mass="84514">MWRARGPASACRALLPRAKGLQRSPSLGVGEQLRRAVSVGEARAREAASIKSGAERGASTVATTTIDSVFSVFFGGCLAAWYFGIFDTTKLRSKGDRLAAWLRSRDISVVVFELDRVMCTGKPRSAEGLPQHELEDYLSCVSQEFLEAAAGLHSRGFLLAAIAEAPGAPAEPEEPPARFSWFWGARRHPLAPQELRISGTELARRVISSRCPTALTSFKAIMGSNDSLSAPLAGAALKSPKAPLRGSESGGGSSDQRIRQIAAFYNVNVKKVVLFTASEENVRDGDSWIGVLIPDPKVLASIECPSHEYTSYSLKLRTWGRAVSYMSKTALHVQTGPDLAECRLRPASAALGGRIFVCGGEARDWELRSRRTGVDREAKRSRFLSSGSESRSLRVGSLSSVRNKKLSAAQLQGAGTWSQFLGDDARIPKLCFLEPLNLMSSAIRAEGEKPAQCLNLRPRLSVHRFGAAAAVVAGRLYVGGGFETSSARGILRPSKKVECYDPDELDATWKDPASYHSSDSFACLSWTSHLGEVLSQEWCNHLSSLARTIPVISEAAADHTRPKLRSNSTCPYGRRLPGDVTLPHDASFIEWLAVIWSLLPYVIVVAVIIEFLLVRGTRQLSIIVFTGLVTCVNELVIKQLVVQPRPGALGVWHGDAWAGAMRDEHGRAVGVSNLFSNVVGQAPRKSGLCSASQVLIGSLLGGVYAILWFNLVRWLSIRYRSQLGNSSCWGLITHNYSPVAFRIEAEKAGYEAVRLEAIRIVDAPLEELRSGSEAEDTE</sequence>
<accession>A0A813G472</accession>
<gene>
    <name evidence="2" type="ORF">PGLA1383_LOCUS37260</name>
</gene>
<dbReference type="InterPro" id="IPR015915">
    <property type="entry name" value="Kelch-typ_b-propeller"/>
</dbReference>
<keyword evidence="1" id="KW-0812">Transmembrane</keyword>